<organism evidence="2 3">
    <name type="scientific">Fuerstiella marisgermanici</name>
    <dbReference type="NCBI Taxonomy" id="1891926"/>
    <lineage>
        <taxon>Bacteria</taxon>
        <taxon>Pseudomonadati</taxon>
        <taxon>Planctomycetota</taxon>
        <taxon>Planctomycetia</taxon>
        <taxon>Planctomycetales</taxon>
        <taxon>Planctomycetaceae</taxon>
        <taxon>Fuerstiella</taxon>
    </lineage>
</organism>
<evidence type="ECO:0000313" key="2">
    <source>
        <dbReference type="EMBL" id="APZ91634.1"/>
    </source>
</evidence>
<feature type="transmembrane region" description="Helical" evidence="1">
    <location>
        <begin position="12"/>
        <end position="34"/>
    </location>
</feature>
<dbReference type="Proteomes" id="UP000187735">
    <property type="component" value="Chromosome"/>
</dbReference>
<sequence>MDFTSMLSDDQIAILGCFGALAACGLVAAISFHFGPAGKKSEIETGKPIRIKVGRKPTETIEERRAA</sequence>
<dbReference type="AlphaFoldDB" id="A0A1P8WC66"/>
<dbReference type="OrthoDB" id="9971574at2"/>
<keyword evidence="1" id="KW-0812">Transmembrane</keyword>
<keyword evidence="1" id="KW-0472">Membrane</keyword>
<dbReference type="KEGG" id="fmr:Fuma_01223"/>
<protein>
    <submittedName>
        <fullName evidence="2">Uncharacterized protein</fullName>
    </submittedName>
</protein>
<gene>
    <name evidence="2" type="ORF">Fuma_01223</name>
</gene>
<keyword evidence="1" id="KW-1133">Transmembrane helix</keyword>
<proteinExistence type="predicted"/>
<reference evidence="2 3" key="1">
    <citation type="journal article" date="2016" name="Front. Microbiol.">
        <title>Fuerstia marisgermanicae gen. nov., sp. nov., an Unusual Member of the Phylum Planctomycetes from the German Wadden Sea.</title>
        <authorList>
            <person name="Kohn T."/>
            <person name="Heuer A."/>
            <person name="Jogler M."/>
            <person name="Vollmers J."/>
            <person name="Boedeker C."/>
            <person name="Bunk B."/>
            <person name="Rast P."/>
            <person name="Borchert D."/>
            <person name="Glockner I."/>
            <person name="Freese H.M."/>
            <person name="Klenk H.P."/>
            <person name="Overmann J."/>
            <person name="Kaster A.K."/>
            <person name="Rohde M."/>
            <person name="Wiegand S."/>
            <person name="Jogler C."/>
        </authorList>
    </citation>
    <scope>NUCLEOTIDE SEQUENCE [LARGE SCALE GENOMIC DNA]</scope>
    <source>
        <strain evidence="2 3">NH11</strain>
    </source>
</reference>
<dbReference type="EMBL" id="CP017641">
    <property type="protein sequence ID" value="APZ91634.1"/>
    <property type="molecule type" value="Genomic_DNA"/>
</dbReference>
<evidence type="ECO:0000313" key="3">
    <source>
        <dbReference type="Proteomes" id="UP000187735"/>
    </source>
</evidence>
<dbReference type="RefSeq" id="WP_077023359.1">
    <property type="nucleotide sequence ID" value="NZ_CP017641.1"/>
</dbReference>
<name>A0A1P8WC66_9PLAN</name>
<keyword evidence="3" id="KW-1185">Reference proteome</keyword>
<evidence type="ECO:0000256" key="1">
    <source>
        <dbReference type="SAM" id="Phobius"/>
    </source>
</evidence>
<accession>A0A1P8WC66</accession>